<feature type="non-terminal residue" evidence="5">
    <location>
        <position position="1"/>
    </location>
</feature>
<evidence type="ECO:0000313" key="5">
    <source>
        <dbReference type="EMBL" id="HIZ06691.1"/>
    </source>
</evidence>
<organism evidence="5 6">
    <name type="scientific">Candidatus Eubacterium avistercoris</name>
    <dbReference type="NCBI Taxonomy" id="2838567"/>
    <lineage>
        <taxon>Bacteria</taxon>
        <taxon>Bacillati</taxon>
        <taxon>Bacillota</taxon>
        <taxon>Clostridia</taxon>
        <taxon>Eubacteriales</taxon>
        <taxon>Eubacteriaceae</taxon>
        <taxon>Eubacterium</taxon>
    </lineage>
</organism>
<feature type="domain" description="Penicillin-binding protein transpeptidase" evidence="4">
    <location>
        <begin position="98"/>
        <end position="337"/>
    </location>
</feature>
<evidence type="ECO:0000313" key="6">
    <source>
        <dbReference type="Proteomes" id="UP000824024"/>
    </source>
</evidence>
<dbReference type="SUPFAM" id="SSF56601">
    <property type="entry name" value="beta-lactamase/transpeptidase-like"/>
    <property type="match status" value="1"/>
</dbReference>
<dbReference type="Pfam" id="PF00905">
    <property type="entry name" value="Transpeptidase"/>
    <property type="match status" value="1"/>
</dbReference>
<name>A0A9D2D160_9FIRM</name>
<reference evidence="5" key="1">
    <citation type="journal article" date="2021" name="PeerJ">
        <title>Extensive microbial diversity within the chicken gut microbiome revealed by metagenomics and culture.</title>
        <authorList>
            <person name="Gilroy R."/>
            <person name="Ravi A."/>
            <person name="Getino M."/>
            <person name="Pursley I."/>
            <person name="Horton D.L."/>
            <person name="Alikhan N.F."/>
            <person name="Baker D."/>
            <person name="Gharbi K."/>
            <person name="Hall N."/>
            <person name="Watson M."/>
            <person name="Adriaenssens E.M."/>
            <person name="Foster-Nyarko E."/>
            <person name="Jarju S."/>
            <person name="Secka A."/>
            <person name="Antonio M."/>
            <person name="Oren A."/>
            <person name="Chaudhuri R.R."/>
            <person name="La Ragione R."/>
            <person name="Hildebrand F."/>
            <person name="Pallen M.J."/>
        </authorList>
    </citation>
    <scope>NUCLEOTIDE SEQUENCE</scope>
    <source>
        <strain evidence="5">CHK192-9172</strain>
    </source>
</reference>
<dbReference type="InterPro" id="IPR050396">
    <property type="entry name" value="Glycosyltr_51/Transpeptidase"/>
</dbReference>
<dbReference type="GO" id="GO:0008658">
    <property type="term" value="F:penicillin binding"/>
    <property type="evidence" value="ECO:0007669"/>
    <property type="project" value="InterPro"/>
</dbReference>
<dbReference type="InterPro" id="IPR012338">
    <property type="entry name" value="Beta-lactam/transpept-like"/>
</dbReference>
<evidence type="ECO:0000259" key="4">
    <source>
        <dbReference type="Pfam" id="PF00905"/>
    </source>
</evidence>
<dbReference type="InterPro" id="IPR001460">
    <property type="entry name" value="PCN-bd_Tpept"/>
</dbReference>
<dbReference type="GO" id="GO:0008955">
    <property type="term" value="F:peptidoglycan glycosyltransferase activity"/>
    <property type="evidence" value="ECO:0007669"/>
    <property type="project" value="TreeGrafter"/>
</dbReference>
<dbReference type="PANTHER" id="PTHR32282">
    <property type="entry name" value="BINDING PROTEIN TRANSPEPTIDASE, PUTATIVE-RELATED"/>
    <property type="match status" value="1"/>
</dbReference>
<sequence length="511" mass="56109">KICDKEANDDSNYAGKAEVSFSYALTIELDNGETKNYSEQTLRTYFQKKTGNKDYSINYSSEEKAKAAISEYREAVLKENGGTVLGENITFNRQPQVALTVMDQSTGYVKALVGGRGAKTGSQTLNRATDTIRQPGSTFKIISTYAPALDTGKYTLATSILDEPYTYENGKQVQNVDHRYRGYVTVREAIADSINVIAVKTLTDITPQTGYEYVKNFGITTLTEDDVNQPMALGGVGGVKNIEMTGAFGTIANQGVYTEPILYTKILDHDGNVLLERKPETHTVLKESTAYLLTSAMEDVIKSGTGVAANFSGMSIAGKTGTTNESRSSWFAGYSPYYTCVIWGGNDDNSPLSSTRFTRVIWKNIMQQIHQGKTDPGFQAPEDIVKEKVCDVSGQLPVKGICKNTHTEYFAKGTEPDQQCQLHVEATICTESGLLAGDYCPDRCKKTEVFIKEPEEGLSEELKEKENVLPDKVCDVHTKPSDKGILSGLLSGLRGHEDGEAQEEEEEIEED</sequence>
<protein>
    <submittedName>
        <fullName evidence="5">Glycosyl transferase</fullName>
    </submittedName>
</protein>
<evidence type="ECO:0000256" key="3">
    <source>
        <dbReference type="SAM" id="MobiDB-lite"/>
    </source>
</evidence>
<keyword evidence="2 5" id="KW-0808">Transferase</keyword>
<dbReference type="EMBL" id="DXCH01000053">
    <property type="protein sequence ID" value="HIZ06691.1"/>
    <property type="molecule type" value="Genomic_DNA"/>
</dbReference>
<dbReference type="Proteomes" id="UP000824024">
    <property type="component" value="Unassembled WGS sequence"/>
</dbReference>
<evidence type="ECO:0000256" key="1">
    <source>
        <dbReference type="ARBA" id="ARBA00022676"/>
    </source>
</evidence>
<feature type="compositionally biased region" description="Acidic residues" evidence="3">
    <location>
        <begin position="500"/>
        <end position="511"/>
    </location>
</feature>
<evidence type="ECO:0000256" key="2">
    <source>
        <dbReference type="ARBA" id="ARBA00022679"/>
    </source>
</evidence>
<dbReference type="Gene3D" id="3.40.710.10">
    <property type="entry name" value="DD-peptidase/beta-lactamase superfamily"/>
    <property type="match status" value="1"/>
</dbReference>
<gene>
    <name evidence="5" type="ORF">IAA08_02005</name>
</gene>
<proteinExistence type="predicted"/>
<keyword evidence="1" id="KW-0328">Glycosyltransferase</keyword>
<accession>A0A9D2D160</accession>
<feature type="region of interest" description="Disordered" evidence="3">
    <location>
        <begin position="487"/>
        <end position="511"/>
    </location>
</feature>
<dbReference type="AlphaFoldDB" id="A0A9D2D160"/>
<dbReference type="PANTHER" id="PTHR32282:SF33">
    <property type="entry name" value="PEPTIDOGLYCAN GLYCOSYLTRANSFERASE"/>
    <property type="match status" value="1"/>
</dbReference>
<reference evidence="5" key="2">
    <citation type="submission" date="2021-04" db="EMBL/GenBank/DDBJ databases">
        <authorList>
            <person name="Gilroy R."/>
        </authorList>
    </citation>
    <scope>NUCLEOTIDE SEQUENCE</scope>
    <source>
        <strain evidence="5">CHK192-9172</strain>
    </source>
</reference>
<comment type="caution">
    <text evidence="5">The sequence shown here is derived from an EMBL/GenBank/DDBJ whole genome shotgun (WGS) entry which is preliminary data.</text>
</comment>